<dbReference type="AlphaFoldDB" id="A0A1I7ZRT3"/>
<dbReference type="Gene3D" id="3.40.50.410">
    <property type="entry name" value="von Willebrand factor, type A domain"/>
    <property type="match status" value="1"/>
</dbReference>
<keyword evidence="3" id="KW-1185">Reference proteome</keyword>
<evidence type="ECO:0000256" key="2">
    <source>
        <dbReference type="SAM" id="SignalP"/>
    </source>
</evidence>
<accession>A0A1I7ZRT3</accession>
<evidence type="ECO:0000256" key="1">
    <source>
        <dbReference type="SAM" id="MobiDB-lite"/>
    </source>
</evidence>
<feature type="region of interest" description="Disordered" evidence="1">
    <location>
        <begin position="332"/>
        <end position="354"/>
    </location>
</feature>
<keyword evidence="2" id="KW-0732">Signal</keyword>
<protein>
    <submittedName>
        <fullName evidence="4">VWFA domain-containing protein</fullName>
    </submittedName>
</protein>
<feature type="region of interest" description="Disordered" evidence="1">
    <location>
        <begin position="566"/>
        <end position="639"/>
    </location>
</feature>
<evidence type="ECO:0000313" key="3">
    <source>
        <dbReference type="Proteomes" id="UP000095287"/>
    </source>
</evidence>
<evidence type="ECO:0000313" key="4">
    <source>
        <dbReference type="WBParaSite" id="L893_g29156.t1"/>
    </source>
</evidence>
<feature type="compositionally biased region" description="Basic and acidic residues" evidence="1">
    <location>
        <begin position="581"/>
        <end position="591"/>
    </location>
</feature>
<name>A0A1I7ZRT3_9BILA</name>
<proteinExistence type="predicted"/>
<dbReference type="InterPro" id="IPR036465">
    <property type="entry name" value="vWFA_dom_sf"/>
</dbReference>
<dbReference type="WBParaSite" id="L893_g29156.t1">
    <property type="protein sequence ID" value="L893_g29156.t1"/>
    <property type="gene ID" value="L893_g29156"/>
</dbReference>
<organism evidence="3 4">
    <name type="scientific">Steinernema glaseri</name>
    <dbReference type="NCBI Taxonomy" id="37863"/>
    <lineage>
        <taxon>Eukaryota</taxon>
        <taxon>Metazoa</taxon>
        <taxon>Ecdysozoa</taxon>
        <taxon>Nematoda</taxon>
        <taxon>Chromadorea</taxon>
        <taxon>Rhabditida</taxon>
        <taxon>Tylenchina</taxon>
        <taxon>Panagrolaimomorpha</taxon>
        <taxon>Strongyloidoidea</taxon>
        <taxon>Steinernematidae</taxon>
        <taxon>Steinernema</taxon>
    </lineage>
</organism>
<sequence>MFSLDLRCFLSILLLIESSIACFPSSENHAPELPEPSTTTPEPEMNVTEVCEPQGYDVIFGMDSDMDKNNHPEIVKQILEFVAPLKFGDGPMEHRFSALVAGVQNRVPLGNTHNVVQFGKALERVLFMPNADNQDMADVMKMGLFEEFAKKRKANNVKKVFILFYSNNGAKSKPNDPIPPEYSAIAEVAEGEGVFTYVFPYTINGHIKHAAELTTGRNVFPLKNIGDARTTLAKIREELESQEDPLPQEQRPFAFLFNTSSITLFFLRIYLSDHVVTRKVFPNKSRQPTPPAIAGRSLRLSSLLSDMISPSTLIPRMFFLALLIHGSQGCFPSPRSEAPKSPEPEEEEKEPECEKQGYDIIFGVDNAVRKNHEEIQKQIVESIRALKLGDGPKEARIGAIIAGIQDRIPLGSKNLVTTFDNELTRLATKTNAANQDMSDALRIALFDEFEAKPRKAKNVKKVMILFYGNDNPRRPVKVVPEAFVANGQVAKRENVSVYAFPYGATGYLNHAYALTGDQLGNVFPLMKISDAGGPMKKIFVKLALEDPCQEEEKMSLEKKELLPMKAAKKEAKPTGPQAKIKLLEKKEGPLEKEDDTVVPLKITNLAPQEDGELPAVPIPLNPLPVAHNQLPENESAETE</sequence>
<dbReference type="Proteomes" id="UP000095287">
    <property type="component" value="Unplaced"/>
</dbReference>
<feature type="signal peptide" evidence="2">
    <location>
        <begin position="1"/>
        <end position="21"/>
    </location>
</feature>
<reference evidence="4" key="1">
    <citation type="submission" date="2016-11" db="UniProtKB">
        <authorList>
            <consortium name="WormBaseParasite"/>
        </authorList>
    </citation>
    <scope>IDENTIFICATION</scope>
</reference>
<feature type="chain" id="PRO_5009313806" evidence="2">
    <location>
        <begin position="22"/>
        <end position="639"/>
    </location>
</feature>